<evidence type="ECO:0000256" key="5">
    <source>
        <dbReference type="ARBA" id="ARBA00023098"/>
    </source>
</evidence>
<dbReference type="PANTHER" id="PTHR12370:SF3">
    <property type="entry name" value="PHOSPHOLIPASE B-LIKE 2-RELATED"/>
    <property type="match status" value="1"/>
</dbReference>
<evidence type="ECO:0000256" key="2">
    <source>
        <dbReference type="ARBA" id="ARBA00022729"/>
    </source>
</evidence>
<evidence type="ECO:0000256" key="7">
    <source>
        <dbReference type="RuleBase" id="RU364138"/>
    </source>
</evidence>
<keyword evidence="3 7" id="KW-0378">Hydrolase</keyword>
<reference evidence="8" key="1">
    <citation type="submission" date="2015-10" db="EMBL/GenBank/DDBJ databases">
        <title>EvidentialGene: Evidence-directed Construction of Complete mRNA Transcriptomes without Genomes.</title>
        <authorList>
            <person name="Gilbert D.G."/>
        </authorList>
    </citation>
    <scope>NUCLEOTIDE SEQUENCE</scope>
</reference>
<evidence type="ECO:0000313" key="8">
    <source>
        <dbReference type="EMBL" id="JAN42558.1"/>
    </source>
</evidence>
<dbReference type="Pfam" id="PF04916">
    <property type="entry name" value="Phospholip_B"/>
    <property type="match status" value="1"/>
</dbReference>
<dbReference type="Gene3D" id="3.60.60.30">
    <property type="match status" value="1"/>
</dbReference>
<evidence type="ECO:0000256" key="3">
    <source>
        <dbReference type="ARBA" id="ARBA00022801"/>
    </source>
</evidence>
<dbReference type="GO" id="GO:0004620">
    <property type="term" value="F:phospholipase activity"/>
    <property type="evidence" value="ECO:0007669"/>
    <property type="project" value="InterPro"/>
</dbReference>
<keyword evidence="6" id="KW-0325">Glycoprotein</keyword>
<dbReference type="InterPro" id="IPR007000">
    <property type="entry name" value="PLipase_B-like"/>
</dbReference>
<evidence type="ECO:0000256" key="6">
    <source>
        <dbReference type="ARBA" id="ARBA00023180"/>
    </source>
</evidence>
<dbReference type="EC" id="3.1.1.-" evidence="7"/>
<comment type="similarity">
    <text evidence="1 7">Belongs to the phospholipase B-like family.</text>
</comment>
<accession>A0A0P5GTM8</accession>
<name>A0A0P5GTM8_9CRUS</name>
<keyword evidence="4 7" id="KW-0442">Lipid degradation</keyword>
<sequence>MEFVNFAPATYFSLVEACHSKKMNNLHRLCLLLSLSLLLISVQSAELVPENESRTAYAVFDENNEEFVIVNHEPPRDKYVAGAKFTNSINQTGWANFEVWTNGNFPDTMQSKAAGFLEGYLTHELIYFSYLNTLQDYCQGRDGYCSKLRTFLSTNTKWVNKMYKKLRGKSPFWHQVGLFYEQMEGMATGWEKAAVNTGHSMGSYGFLWFNIFGDMEEFEQMFAPQQLNKDWRINKIGRRHMVASCSALIKVLPETSDIYTSHVTWNGYESMIRILKKYSLEVHQTADEDSALIPGHSMSFSSYPGLLYSGDDFTVISSGLVSMETTIGNNNEELFKYIKPTGQILEGVRSMVANRLASTGKEWTDVFGRHNSGTYNNQWMIVDYKLFKPGKPLRDGLFWVLEQLPTLIESRDMTDVLRSKSFWPSYNSPYFPTIFNLSGTPALVEKYGDWFTYDKTPRALIFNRDQSKVNDMDSMIKMMRYNDYRNDPLSRCDKCDPKYSGENAISARNDLNPANGTYPFHALSHRSHGATDCKVTSHQLMSSLDFIAVGGPTYDSLPAFRWSESDFTNLSHIGHPDLWKFQPVQTKWTV</sequence>
<dbReference type="GO" id="GO:0005576">
    <property type="term" value="C:extracellular region"/>
    <property type="evidence" value="ECO:0007669"/>
    <property type="project" value="TreeGrafter"/>
</dbReference>
<dbReference type="OrthoDB" id="443524at2759"/>
<proteinExistence type="inferred from homology"/>
<dbReference type="PANTHER" id="PTHR12370">
    <property type="entry name" value="PHOSPHOLIPASE B-RELATED"/>
    <property type="match status" value="1"/>
</dbReference>
<protein>
    <recommendedName>
        <fullName evidence="7">Phospholipase B-like</fullName>
        <ecNumber evidence="7">3.1.1.-</ecNumber>
    </recommendedName>
</protein>
<dbReference type="AlphaFoldDB" id="A0A0P5GTM8"/>
<dbReference type="GO" id="GO:0009395">
    <property type="term" value="P:phospholipid catabolic process"/>
    <property type="evidence" value="ECO:0007669"/>
    <property type="project" value="TreeGrafter"/>
</dbReference>
<evidence type="ECO:0000256" key="4">
    <source>
        <dbReference type="ARBA" id="ARBA00022963"/>
    </source>
</evidence>
<evidence type="ECO:0000256" key="1">
    <source>
        <dbReference type="ARBA" id="ARBA00007835"/>
    </source>
</evidence>
<keyword evidence="5 7" id="KW-0443">Lipid metabolism</keyword>
<dbReference type="EMBL" id="GDIQ01052179">
    <property type="protein sequence ID" value="JAN42558.1"/>
    <property type="molecule type" value="Transcribed_RNA"/>
</dbReference>
<keyword evidence="2" id="KW-0732">Signal</keyword>
<organism evidence="8">
    <name type="scientific">Daphnia magna</name>
    <dbReference type="NCBI Taxonomy" id="35525"/>
    <lineage>
        <taxon>Eukaryota</taxon>
        <taxon>Metazoa</taxon>
        <taxon>Ecdysozoa</taxon>
        <taxon>Arthropoda</taxon>
        <taxon>Crustacea</taxon>
        <taxon>Branchiopoda</taxon>
        <taxon>Diplostraca</taxon>
        <taxon>Cladocera</taxon>
        <taxon>Anomopoda</taxon>
        <taxon>Daphniidae</taxon>
        <taxon>Daphnia</taxon>
    </lineage>
</organism>
<comment type="function">
    <text evidence="7">Putative phospholipase.</text>
</comment>